<evidence type="ECO:0000256" key="7">
    <source>
        <dbReference type="SAM" id="MobiDB-lite"/>
    </source>
</evidence>
<protein>
    <recommendedName>
        <fullName evidence="8">C3H1-type domain-containing protein</fullName>
    </recommendedName>
</protein>
<dbReference type="SMART" id="SM00356">
    <property type="entry name" value="ZnF_C3H1"/>
    <property type="match status" value="1"/>
</dbReference>
<keyword evidence="3 6" id="KW-0863">Zinc-finger</keyword>
<dbReference type="InterPro" id="IPR051767">
    <property type="entry name" value="Nucleoporin_NUP42"/>
</dbReference>
<sequence>MYPLYRFLRCSLRNAEWLELDFHLRMVVCNYFLRGQCRFGDKCRNEHPQSGNQSWVNSASGSNTGNKDSAGLFSQESLLSDITLGKEKPLWPLSSYGPAKYEPDIVVGLDTCPEELRVKAWEAKVQNNVNGYIQYEADKIAQADRSFNNARGNIQMLYDQAIQQSSVISSSLGAPSSAFPSSSSAFVSSSNGAFGSNNAFPSSSSAPSIFGSTSGSKPAFSSSTSSPAFASGNNGAFSSLVNKNPTTSAFGTPSTSNATSAFGQPSVLGANNSLPFGKPSSSVFGQPSALGATGSTFGQTPSTTNPTSAFGFPSTTTTSAFGQPSTFGSAPAASTTPAHLQGLPVVALVRSVPVSLFPLRLVQILEVSLPLLARSRLPSLLLALTPRQIQVGRYSVNRLQLEEAHLRALLGVILQHLRQRQHLHLVLWHLHLLHLHLERSVNLRQLRLLRHSDNLRHCL</sequence>
<evidence type="ECO:0000313" key="10">
    <source>
        <dbReference type="Proteomes" id="UP001176059"/>
    </source>
</evidence>
<name>A0AA38J5J5_9AGAR</name>
<feature type="domain" description="C3H1-type" evidence="8">
    <location>
        <begin position="24"/>
        <end position="50"/>
    </location>
</feature>
<feature type="zinc finger region" description="C3H1-type" evidence="6">
    <location>
        <begin position="24"/>
        <end position="50"/>
    </location>
</feature>
<dbReference type="PANTHER" id="PTHR46527:SF1">
    <property type="entry name" value="NUCLEOPORIN NUP42"/>
    <property type="match status" value="1"/>
</dbReference>
<keyword evidence="4 6" id="KW-0862">Zinc</keyword>
<comment type="caution">
    <text evidence="9">The sequence shown here is derived from an EMBL/GenBank/DDBJ whole genome shotgun (WGS) entry which is preliminary data.</text>
</comment>
<dbReference type="PANTHER" id="PTHR46527">
    <property type="entry name" value="NUCLEOPORIN-LIKE PROTEIN 2"/>
    <property type="match status" value="1"/>
</dbReference>
<keyword evidence="10" id="KW-1185">Reference proteome</keyword>
<keyword evidence="5" id="KW-0539">Nucleus</keyword>
<reference evidence="9" key="1">
    <citation type="submission" date="2022-08" db="EMBL/GenBank/DDBJ databases">
        <authorList>
            <consortium name="DOE Joint Genome Institute"/>
            <person name="Min B."/>
            <person name="Sierra-Patev S."/>
            <person name="Naranjo-Ortiz M."/>
            <person name="Looney B."/>
            <person name="Konkel Z."/>
            <person name="Slot J.C."/>
            <person name="Sakamoto Y."/>
            <person name="Steenwyk J.L."/>
            <person name="Rokas A."/>
            <person name="Carro J."/>
            <person name="Camarero S."/>
            <person name="Ferreira P."/>
            <person name="Molpeceres G."/>
            <person name="Ruiz-duenas F.J."/>
            <person name="Serrano A."/>
            <person name="Henrissat B."/>
            <person name="Drula E."/>
            <person name="Hughes K.W."/>
            <person name="Mata J.L."/>
            <person name="Ishikawa N.K."/>
            <person name="Vargas-Isla R."/>
            <person name="Ushijima S."/>
            <person name="Smith C.A."/>
            <person name="Ahrendt S."/>
            <person name="Andreopoulos W."/>
            <person name="He G."/>
            <person name="LaButti K."/>
            <person name="Lipzen A."/>
            <person name="Ng V."/>
            <person name="Riley R."/>
            <person name="Sandor L."/>
            <person name="Barry K."/>
            <person name="Martinez A.T."/>
            <person name="Xiao Y."/>
            <person name="Gibbons J.G."/>
            <person name="Terashima K."/>
            <person name="Hibbett D.S."/>
            <person name="Grigoriev I.V."/>
        </authorList>
    </citation>
    <scope>NUCLEOTIDE SEQUENCE</scope>
    <source>
        <strain evidence="9">ET3784</strain>
    </source>
</reference>
<dbReference type="InterPro" id="IPR000571">
    <property type="entry name" value="Znf_CCCH"/>
</dbReference>
<organism evidence="9 10">
    <name type="scientific">Lentinula guzmanii</name>
    <dbReference type="NCBI Taxonomy" id="2804957"/>
    <lineage>
        <taxon>Eukaryota</taxon>
        <taxon>Fungi</taxon>
        <taxon>Dikarya</taxon>
        <taxon>Basidiomycota</taxon>
        <taxon>Agaricomycotina</taxon>
        <taxon>Agaricomycetes</taxon>
        <taxon>Agaricomycetidae</taxon>
        <taxon>Agaricales</taxon>
        <taxon>Marasmiineae</taxon>
        <taxon>Omphalotaceae</taxon>
        <taxon>Lentinula</taxon>
    </lineage>
</organism>
<accession>A0AA38J5J5</accession>
<evidence type="ECO:0000256" key="3">
    <source>
        <dbReference type="ARBA" id="ARBA00022771"/>
    </source>
</evidence>
<keyword evidence="2 6" id="KW-0479">Metal-binding</keyword>
<dbReference type="GO" id="GO:0005634">
    <property type="term" value="C:nucleus"/>
    <property type="evidence" value="ECO:0007669"/>
    <property type="project" value="UniProtKB-SubCell"/>
</dbReference>
<dbReference type="InterPro" id="IPR041367">
    <property type="entry name" value="Znf-CCCH_4"/>
</dbReference>
<evidence type="ECO:0000256" key="2">
    <source>
        <dbReference type="ARBA" id="ARBA00022723"/>
    </source>
</evidence>
<evidence type="ECO:0000313" key="9">
    <source>
        <dbReference type="EMBL" id="KAJ3711261.1"/>
    </source>
</evidence>
<evidence type="ECO:0000256" key="4">
    <source>
        <dbReference type="ARBA" id="ARBA00022833"/>
    </source>
</evidence>
<dbReference type="GO" id="GO:0008270">
    <property type="term" value="F:zinc ion binding"/>
    <property type="evidence" value="ECO:0007669"/>
    <property type="project" value="UniProtKB-KW"/>
</dbReference>
<dbReference type="PROSITE" id="PS50103">
    <property type="entry name" value="ZF_C3H1"/>
    <property type="match status" value="1"/>
</dbReference>
<dbReference type="Gene3D" id="2.30.30.1190">
    <property type="match status" value="1"/>
</dbReference>
<comment type="subcellular location">
    <subcellularLocation>
        <location evidence="1">Nucleus</location>
    </subcellularLocation>
</comment>
<reference evidence="9" key="2">
    <citation type="journal article" date="2023" name="Proc. Natl. Acad. Sci. U.S.A.">
        <title>A global phylogenomic analysis of the shiitake genus Lentinula.</title>
        <authorList>
            <person name="Sierra-Patev S."/>
            <person name="Min B."/>
            <person name="Naranjo-Ortiz M."/>
            <person name="Looney B."/>
            <person name="Konkel Z."/>
            <person name="Slot J.C."/>
            <person name="Sakamoto Y."/>
            <person name="Steenwyk J.L."/>
            <person name="Rokas A."/>
            <person name="Carro J."/>
            <person name="Camarero S."/>
            <person name="Ferreira P."/>
            <person name="Molpeceres G."/>
            <person name="Ruiz-Duenas F.J."/>
            <person name="Serrano A."/>
            <person name="Henrissat B."/>
            <person name="Drula E."/>
            <person name="Hughes K.W."/>
            <person name="Mata J.L."/>
            <person name="Ishikawa N.K."/>
            <person name="Vargas-Isla R."/>
            <person name="Ushijima S."/>
            <person name="Smith C.A."/>
            <person name="Donoghue J."/>
            <person name="Ahrendt S."/>
            <person name="Andreopoulos W."/>
            <person name="He G."/>
            <person name="LaButti K."/>
            <person name="Lipzen A."/>
            <person name="Ng V."/>
            <person name="Riley R."/>
            <person name="Sandor L."/>
            <person name="Barry K."/>
            <person name="Martinez A.T."/>
            <person name="Xiao Y."/>
            <person name="Gibbons J.G."/>
            <person name="Terashima K."/>
            <person name="Grigoriev I.V."/>
            <person name="Hibbett D."/>
        </authorList>
    </citation>
    <scope>NUCLEOTIDE SEQUENCE</scope>
    <source>
        <strain evidence="9">ET3784</strain>
    </source>
</reference>
<feature type="compositionally biased region" description="Polar residues" evidence="7">
    <location>
        <begin position="293"/>
        <end position="315"/>
    </location>
</feature>
<gene>
    <name evidence="9" type="ORF">DFJ43DRAFT_112159</name>
</gene>
<proteinExistence type="predicted"/>
<evidence type="ECO:0000259" key="8">
    <source>
        <dbReference type="PROSITE" id="PS50103"/>
    </source>
</evidence>
<dbReference type="EMBL" id="JANVFO010000121">
    <property type="protein sequence ID" value="KAJ3711261.1"/>
    <property type="molecule type" value="Genomic_DNA"/>
</dbReference>
<dbReference type="Proteomes" id="UP001176059">
    <property type="component" value="Unassembled WGS sequence"/>
</dbReference>
<evidence type="ECO:0000256" key="1">
    <source>
        <dbReference type="ARBA" id="ARBA00004123"/>
    </source>
</evidence>
<dbReference type="Pfam" id="PF18044">
    <property type="entry name" value="zf-CCCH_4"/>
    <property type="match status" value="1"/>
</dbReference>
<dbReference type="AlphaFoldDB" id="A0AA38J5J5"/>
<evidence type="ECO:0000256" key="6">
    <source>
        <dbReference type="PROSITE-ProRule" id="PRU00723"/>
    </source>
</evidence>
<feature type="region of interest" description="Disordered" evidence="7">
    <location>
        <begin position="292"/>
        <end position="315"/>
    </location>
</feature>
<evidence type="ECO:0000256" key="5">
    <source>
        <dbReference type="ARBA" id="ARBA00023242"/>
    </source>
</evidence>